<protein>
    <submittedName>
        <fullName evidence="3">Uncharacterized protein</fullName>
    </submittedName>
</protein>
<comment type="caution">
    <text evidence="3">The sequence shown here is derived from an EMBL/GenBank/DDBJ whole genome shotgun (WGS) entry which is preliminary data.</text>
</comment>
<dbReference type="RefSeq" id="WP_119424712.1">
    <property type="nucleotide sequence ID" value="NZ_QQXK01000014.1"/>
</dbReference>
<evidence type="ECO:0000256" key="1">
    <source>
        <dbReference type="SAM" id="MobiDB-lite"/>
    </source>
</evidence>
<dbReference type="Proteomes" id="UP000265419">
    <property type="component" value="Unassembled WGS sequence"/>
</dbReference>
<keyword evidence="2" id="KW-1133">Transmembrane helix</keyword>
<organism evidence="3 4">
    <name type="scientific">Galactobacter valiniphilus</name>
    <dbReference type="NCBI Taxonomy" id="2676122"/>
    <lineage>
        <taxon>Bacteria</taxon>
        <taxon>Bacillati</taxon>
        <taxon>Actinomycetota</taxon>
        <taxon>Actinomycetes</taxon>
        <taxon>Micrococcales</taxon>
        <taxon>Micrococcaceae</taxon>
        <taxon>Galactobacter</taxon>
    </lineage>
</organism>
<sequence length="250" mass="25556">MAKHEAHTPEPDDASRAAGGAGGAPTLDAHPMGFLGGGAHRGGAQEFVVLTDAEEPPEELAGARPVREAGSKRRWIAGGVAAGVLVAGFFVWTLPGSGALETQGGATWCTGAIPTTEDARTVEIYAAFKNFSSLPVTVTGAGAQQVDGVTIEKVEASVRTDAGGGGLARSDSFRQRDGAPPVAQLGAGRSVEVAPGKELLVVLTAKSLAGGSWSGQVSEVRVDYHSWTQAPHRSVDGSIMQFTTGKCPEV</sequence>
<dbReference type="EMBL" id="QQXK01000014">
    <property type="protein sequence ID" value="RII42261.1"/>
    <property type="molecule type" value="Genomic_DNA"/>
</dbReference>
<keyword evidence="4" id="KW-1185">Reference proteome</keyword>
<feature type="transmembrane region" description="Helical" evidence="2">
    <location>
        <begin position="75"/>
        <end position="94"/>
    </location>
</feature>
<name>A0A399J9I2_9MICC</name>
<evidence type="ECO:0000313" key="3">
    <source>
        <dbReference type="EMBL" id="RII42261.1"/>
    </source>
</evidence>
<evidence type="ECO:0000256" key="2">
    <source>
        <dbReference type="SAM" id="Phobius"/>
    </source>
</evidence>
<keyword evidence="2" id="KW-0812">Transmembrane</keyword>
<keyword evidence="2" id="KW-0472">Membrane</keyword>
<proteinExistence type="predicted"/>
<accession>A0A399J9I2</accession>
<dbReference type="AlphaFoldDB" id="A0A399J9I2"/>
<reference evidence="3 4" key="1">
    <citation type="submission" date="2018-07" db="EMBL/GenBank/DDBJ databases">
        <title>Arthrobacter sp. nov., isolated from raw cow's milk with high bacterial count.</title>
        <authorList>
            <person name="Hahne J."/>
            <person name="Isele D."/>
            <person name="Lipski A."/>
        </authorList>
    </citation>
    <scope>NUCLEOTIDE SEQUENCE [LARGE SCALE GENOMIC DNA]</scope>
    <source>
        <strain evidence="3 4">JZ R-35</strain>
    </source>
</reference>
<gene>
    <name evidence="3" type="ORF">DWB68_08520</name>
</gene>
<feature type="region of interest" description="Disordered" evidence="1">
    <location>
        <begin position="1"/>
        <end position="35"/>
    </location>
</feature>
<evidence type="ECO:0000313" key="4">
    <source>
        <dbReference type="Proteomes" id="UP000265419"/>
    </source>
</evidence>
<feature type="compositionally biased region" description="Basic and acidic residues" evidence="1">
    <location>
        <begin position="1"/>
        <end position="15"/>
    </location>
</feature>